<accession>A0A518J1X8</accession>
<gene>
    <name evidence="1" type="ORF">Mal33_53700</name>
</gene>
<name>A0A518J1X8_9BACT</name>
<dbReference type="EMBL" id="CP036318">
    <property type="protein sequence ID" value="QDV59342.1"/>
    <property type="molecule type" value="Genomic_DNA"/>
</dbReference>
<evidence type="ECO:0000313" key="1">
    <source>
        <dbReference type="EMBL" id="QDV59342.1"/>
    </source>
</evidence>
<reference evidence="1 2" key="1">
    <citation type="submission" date="2019-02" db="EMBL/GenBank/DDBJ databases">
        <title>Deep-cultivation of Planctomycetes and their phenomic and genomic characterization uncovers novel biology.</title>
        <authorList>
            <person name="Wiegand S."/>
            <person name="Jogler M."/>
            <person name="Boedeker C."/>
            <person name="Pinto D."/>
            <person name="Vollmers J."/>
            <person name="Rivas-Marin E."/>
            <person name="Kohn T."/>
            <person name="Peeters S.H."/>
            <person name="Heuer A."/>
            <person name="Rast P."/>
            <person name="Oberbeckmann S."/>
            <person name="Bunk B."/>
            <person name="Jeske O."/>
            <person name="Meyerdierks A."/>
            <person name="Storesund J.E."/>
            <person name="Kallscheuer N."/>
            <person name="Luecker S."/>
            <person name="Lage O.M."/>
            <person name="Pohl T."/>
            <person name="Merkel B.J."/>
            <person name="Hornburger P."/>
            <person name="Mueller R.-W."/>
            <person name="Bruemmer F."/>
            <person name="Labrenz M."/>
            <person name="Spormann A.M."/>
            <person name="Op den Camp H."/>
            <person name="Overmann J."/>
            <person name="Amann R."/>
            <person name="Jetten M.S.M."/>
            <person name="Mascher T."/>
            <person name="Medema M.H."/>
            <person name="Devos D.P."/>
            <person name="Kaster A.-K."/>
            <person name="Ovreas L."/>
            <person name="Rohde M."/>
            <person name="Galperin M.Y."/>
            <person name="Jogler C."/>
        </authorList>
    </citation>
    <scope>NUCLEOTIDE SEQUENCE [LARGE SCALE GENOMIC DNA]</scope>
    <source>
        <strain evidence="1 2">Mal33</strain>
    </source>
</reference>
<dbReference type="OrthoDB" id="277143at2"/>
<dbReference type="Proteomes" id="UP000316770">
    <property type="component" value="Chromosome"/>
</dbReference>
<organism evidence="1 2">
    <name type="scientific">Rosistilla oblonga</name>
    <dbReference type="NCBI Taxonomy" id="2527990"/>
    <lineage>
        <taxon>Bacteria</taxon>
        <taxon>Pseudomonadati</taxon>
        <taxon>Planctomycetota</taxon>
        <taxon>Planctomycetia</taxon>
        <taxon>Pirellulales</taxon>
        <taxon>Pirellulaceae</taxon>
        <taxon>Rosistilla</taxon>
    </lineage>
</organism>
<protein>
    <submittedName>
        <fullName evidence="1">Uncharacterized protein</fullName>
    </submittedName>
</protein>
<dbReference type="AlphaFoldDB" id="A0A518J1X8"/>
<sequence length="104" mass="11240">MIANPIAQIDISRLRTLVQNTLSELGQLEPGAFPVTQRVIAKGGTPCGLYFCLHGPRSVKLTAVCDMKTRAIYFYGTDGQRTSQLPISALNDASRSAVTVQRAC</sequence>
<evidence type="ECO:0000313" key="2">
    <source>
        <dbReference type="Proteomes" id="UP000316770"/>
    </source>
</evidence>
<keyword evidence="2" id="KW-1185">Reference proteome</keyword>
<proteinExistence type="predicted"/>
<dbReference type="RefSeq" id="WP_145120755.1">
    <property type="nucleotide sequence ID" value="NZ_CP036292.1"/>
</dbReference>